<keyword evidence="2" id="KW-1185">Reference proteome</keyword>
<evidence type="ECO:0000313" key="1">
    <source>
        <dbReference type="EMBL" id="KAL3402233.1"/>
    </source>
</evidence>
<evidence type="ECO:0000313" key="2">
    <source>
        <dbReference type="Proteomes" id="UP001627154"/>
    </source>
</evidence>
<dbReference type="EMBL" id="JBJJXI010000037">
    <property type="protein sequence ID" value="KAL3402233.1"/>
    <property type="molecule type" value="Genomic_DNA"/>
</dbReference>
<protein>
    <submittedName>
        <fullName evidence="1">Uncharacterized protein</fullName>
    </submittedName>
</protein>
<dbReference type="AlphaFoldDB" id="A0ABD2XA36"/>
<sequence>MTQYILKTDCPNIILVFLRYKYRSRPHRHTQAYTYISYGLVNKSSSAGSIRACLCGLASRAPARSFVSTAHDALLRRLGRASRVRPRRDEPALAVDSFNDEIRAHSTFDNVSYIPRTRAGDTLPHKYI</sequence>
<proteinExistence type="predicted"/>
<comment type="caution">
    <text evidence="1">The sequence shown here is derived from an EMBL/GenBank/DDBJ whole genome shotgun (WGS) entry which is preliminary data.</text>
</comment>
<dbReference type="Proteomes" id="UP001627154">
    <property type="component" value="Unassembled WGS sequence"/>
</dbReference>
<reference evidence="1 2" key="1">
    <citation type="journal article" date="2024" name="bioRxiv">
        <title>A reference genome for Trichogramma kaykai: A tiny desert-dwelling parasitoid wasp with competing sex-ratio distorters.</title>
        <authorList>
            <person name="Culotta J."/>
            <person name="Lindsey A.R."/>
        </authorList>
    </citation>
    <scope>NUCLEOTIDE SEQUENCE [LARGE SCALE GENOMIC DNA]</scope>
    <source>
        <strain evidence="1 2">KSX58</strain>
    </source>
</reference>
<accession>A0ABD2XA36</accession>
<name>A0ABD2XA36_9HYME</name>
<organism evidence="1 2">
    <name type="scientific">Trichogramma kaykai</name>
    <dbReference type="NCBI Taxonomy" id="54128"/>
    <lineage>
        <taxon>Eukaryota</taxon>
        <taxon>Metazoa</taxon>
        <taxon>Ecdysozoa</taxon>
        <taxon>Arthropoda</taxon>
        <taxon>Hexapoda</taxon>
        <taxon>Insecta</taxon>
        <taxon>Pterygota</taxon>
        <taxon>Neoptera</taxon>
        <taxon>Endopterygota</taxon>
        <taxon>Hymenoptera</taxon>
        <taxon>Apocrita</taxon>
        <taxon>Proctotrupomorpha</taxon>
        <taxon>Chalcidoidea</taxon>
        <taxon>Trichogrammatidae</taxon>
        <taxon>Trichogramma</taxon>
    </lineage>
</organism>
<gene>
    <name evidence="1" type="ORF">TKK_004766</name>
</gene>